<evidence type="ECO:0000313" key="2">
    <source>
        <dbReference type="Proteomes" id="UP000319731"/>
    </source>
</evidence>
<keyword evidence="2" id="KW-1185">Reference proteome</keyword>
<evidence type="ECO:0008006" key="3">
    <source>
        <dbReference type="Google" id="ProtNLM"/>
    </source>
</evidence>
<proteinExistence type="predicted"/>
<reference evidence="1 2" key="1">
    <citation type="journal article" date="2019" name="Sci. Rep.">
        <title>Comparative genomics of chytrid fungi reveal insights into the obligate biotrophic and pathogenic lifestyle of Synchytrium endobioticum.</title>
        <authorList>
            <person name="van de Vossenberg B.T.L.H."/>
            <person name="Warris S."/>
            <person name="Nguyen H.D.T."/>
            <person name="van Gent-Pelzer M.P.E."/>
            <person name="Joly D.L."/>
            <person name="van de Geest H.C."/>
            <person name="Bonants P.J.M."/>
            <person name="Smith D.S."/>
            <person name="Levesque C.A."/>
            <person name="van der Lee T.A.J."/>
        </authorList>
    </citation>
    <scope>NUCLEOTIDE SEQUENCE [LARGE SCALE GENOMIC DNA]</scope>
    <source>
        <strain evidence="1 2">JEL517</strain>
    </source>
</reference>
<evidence type="ECO:0000313" key="1">
    <source>
        <dbReference type="EMBL" id="TPX34747.1"/>
    </source>
</evidence>
<dbReference type="Gene3D" id="3.50.50.60">
    <property type="entry name" value="FAD/NAD(P)-binding domain"/>
    <property type="match status" value="2"/>
</dbReference>
<dbReference type="SUPFAM" id="SSF51905">
    <property type="entry name" value="FAD/NAD(P)-binding domain"/>
    <property type="match status" value="1"/>
</dbReference>
<accession>A0A507C0X7</accession>
<gene>
    <name evidence="1" type="ORF">SmJEL517_g02776</name>
</gene>
<organism evidence="1 2">
    <name type="scientific">Synchytrium microbalum</name>
    <dbReference type="NCBI Taxonomy" id="1806994"/>
    <lineage>
        <taxon>Eukaryota</taxon>
        <taxon>Fungi</taxon>
        <taxon>Fungi incertae sedis</taxon>
        <taxon>Chytridiomycota</taxon>
        <taxon>Chytridiomycota incertae sedis</taxon>
        <taxon>Chytridiomycetes</taxon>
        <taxon>Synchytriales</taxon>
        <taxon>Synchytriaceae</taxon>
        <taxon>Synchytrium</taxon>
    </lineage>
</organism>
<protein>
    <recommendedName>
        <fullName evidence="3">FAD-binding domain-containing protein</fullName>
    </recommendedName>
</protein>
<dbReference type="RefSeq" id="XP_031025425.1">
    <property type="nucleotide sequence ID" value="XM_031168704.1"/>
</dbReference>
<dbReference type="InterPro" id="IPR036188">
    <property type="entry name" value="FAD/NAD-bd_sf"/>
</dbReference>
<dbReference type="OrthoDB" id="20799at2759"/>
<sequence>MTSIRELFDDFLNASEANTTINAYNSLQQILEHPIGYIEFRDGVTTHLNFKNKGLFKVLDQKWTLAAPLRDGLLSKAPPKVVISGAGPCGLRAAVESALCGHDVTLLELRDELSRHNILKTWQNTVDDLLGFGLASFVPGFKQHGPLHLGTRELQLCLLKAALIFGVDIHFGVGVCGVIEPDVDLGLEHAGAWRVWTLPQREARQNLGRVIPDNEAQELSLRPGEQDVSKLSQKSKVDFYEYATSMDGAVLRASTRLDDMKLARIQAAKLIPFDTLIVAEGESSRLIRQLGFDRKIFKSNEAIGLVVNLDFSAAKPLSERQKPEFVHSKAMATWKDGPLGILMGQGLDLENIEYMRGTTHFIAATTRTRALQALGIVKAIEPTVKETLVAENMDFEKLRGLARLLAQSCGIPDDASLSAKHGVQVFDFSCRGLCVEPLKFLQPSTSQSPSALILPAGDALQNPYWPQGLGINRGFMNALDCVWAAHLKATMSDDIVDEERRYAFRVMDWRTFTAASSLQSGKYWTVDPLTRYSHALTVSINMHDIEMKVAKSSIPQRYRDLLGIVFVEPAGGAG</sequence>
<dbReference type="Proteomes" id="UP000319731">
    <property type="component" value="Unassembled WGS sequence"/>
</dbReference>
<dbReference type="AlphaFoldDB" id="A0A507C0X7"/>
<name>A0A507C0X7_9FUNG</name>
<dbReference type="GeneID" id="42004001"/>
<dbReference type="STRING" id="1806994.A0A507C0X7"/>
<comment type="caution">
    <text evidence="1">The sequence shown here is derived from an EMBL/GenBank/DDBJ whole genome shotgun (WGS) entry which is preliminary data.</text>
</comment>
<dbReference type="EMBL" id="QEAO01000012">
    <property type="protein sequence ID" value="TPX34747.1"/>
    <property type="molecule type" value="Genomic_DNA"/>
</dbReference>